<sequence length="280" mass="31408">MFLLFNFVMFSSAFVFFISAYQFSNTSVFLSGAAYCNKENYKTMVLAGPAEGFLVHSTLYHAKSDLQGYTGVMPSTKTIYVVFRGSSSVLNWLDDFKFVKTEYLTYPSCQCLVHKGFYGASNGLKSQVFESVTFLQKKYGYEDIVVTGHSLGAAIAQLIMMELSLSLPLSGAVGLYSYNFGQPRIGDAKYAGFVNTIIDDDHLLRFTHNKDMVPHVPPVEMGYLHSCREIFEDENGKIKECSNVDCEDALCADQYSFMDTNTDDHSIYLQHVMSCESSVY</sequence>
<dbReference type="InterPro" id="IPR002921">
    <property type="entry name" value="Fungal_lipase-type"/>
</dbReference>
<dbReference type="GO" id="GO:0006629">
    <property type="term" value="P:lipid metabolic process"/>
    <property type="evidence" value="ECO:0007669"/>
    <property type="project" value="InterPro"/>
</dbReference>
<dbReference type="Pfam" id="PF01764">
    <property type="entry name" value="Lipase_3"/>
    <property type="match status" value="1"/>
</dbReference>
<dbReference type="CDD" id="cd00519">
    <property type="entry name" value="Lipase_3"/>
    <property type="match status" value="1"/>
</dbReference>
<dbReference type="Gene3D" id="3.40.50.1820">
    <property type="entry name" value="alpha/beta hydrolase"/>
    <property type="match status" value="1"/>
</dbReference>
<evidence type="ECO:0000259" key="1">
    <source>
        <dbReference type="Pfam" id="PF01764"/>
    </source>
</evidence>
<accession>A0A6C0HX26</accession>
<proteinExistence type="predicted"/>
<reference evidence="2" key="1">
    <citation type="journal article" date="2020" name="Nature">
        <title>Giant virus diversity and host interactions through global metagenomics.</title>
        <authorList>
            <person name="Schulz F."/>
            <person name="Roux S."/>
            <person name="Paez-Espino D."/>
            <person name="Jungbluth S."/>
            <person name="Walsh D.A."/>
            <person name="Denef V.J."/>
            <person name="McMahon K.D."/>
            <person name="Konstantinidis K.T."/>
            <person name="Eloe-Fadrosh E.A."/>
            <person name="Kyrpides N.C."/>
            <person name="Woyke T."/>
        </authorList>
    </citation>
    <scope>NUCLEOTIDE SEQUENCE</scope>
    <source>
        <strain evidence="2">GVMAG-M-3300023184-178</strain>
    </source>
</reference>
<organism evidence="2">
    <name type="scientific">viral metagenome</name>
    <dbReference type="NCBI Taxonomy" id="1070528"/>
    <lineage>
        <taxon>unclassified sequences</taxon>
        <taxon>metagenomes</taxon>
        <taxon>organismal metagenomes</taxon>
    </lineage>
</organism>
<dbReference type="InterPro" id="IPR029058">
    <property type="entry name" value="AB_hydrolase_fold"/>
</dbReference>
<protein>
    <recommendedName>
        <fullName evidence="1">Fungal lipase-type domain-containing protein</fullName>
    </recommendedName>
</protein>
<dbReference type="EMBL" id="MN740029">
    <property type="protein sequence ID" value="QHT84980.1"/>
    <property type="molecule type" value="Genomic_DNA"/>
</dbReference>
<feature type="domain" description="Fungal lipase-type" evidence="1">
    <location>
        <begin position="80"/>
        <end position="219"/>
    </location>
</feature>
<dbReference type="SUPFAM" id="SSF53474">
    <property type="entry name" value="alpha/beta-Hydrolases"/>
    <property type="match status" value="1"/>
</dbReference>
<dbReference type="InterPro" id="IPR051218">
    <property type="entry name" value="Sec_MonoDiacylglyc_Lipase"/>
</dbReference>
<dbReference type="PANTHER" id="PTHR45856">
    <property type="entry name" value="ALPHA/BETA-HYDROLASES SUPERFAMILY PROTEIN"/>
    <property type="match status" value="1"/>
</dbReference>
<name>A0A6C0HX26_9ZZZZ</name>
<dbReference type="PANTHER" id="PTHR45856:SF25">
    <property type="entry name" value="FUNGAL LIPASE-LIKE DOMAIN-CONTAINING PROTEIN"/>
    <property type="match status" value="1"/>
</dbReference>
<dbReference type="AlphaFoldDB" id="A0A6C0HX26"/>
<evidence type="ECO:0000313" key="2">
    <source>
        <dbReference type="EMBL" id="QHT84980.1"/>
    </source>
</evidence>